<evidence type="ECO:0000313" key="2">
    <source>
        <dbReference type="Proteomes" id="UP000252023"/>
    </source>
</evidence>
<sequence>MIRIGVGGWNFPEWRGGAFYPDGLRQADELAHMASRLNAVEVNGTFYRSQSPQTYRAWADATPKDFSFALKAPRYATNRKVLAEAGESVTRFTEGGLAELGDKLGPINWQLAPTKKFERDDFARFLDLLPQTGGGLPLRHAVEVRHESFLDPAFAPLCTERGVAIILDGDSTYPSIDSPTADFAYLRIMGTTAGEALGYSEAALDRWAQYARGLQGDVWMFVIAGEKRLNPRAAEALSARI</sequence>
<dbReference type="InterPro" id="IPR036520">
    <property type="entry name" value="UPF0759_sf"/>
</dbReference>
<dbReference type="SUPFAM" id="SSF117396">
    <property type="entry name" value="TM1631-like"/>
    <property type="match status" value="1"/>
</dbReference>
<evidence type="ECO:0000313" key="1">
    <source>
        <dbReference type="EMBL" id="AXC50356.1"/>
    </source>
</evidence>
<accession>A0A344PLV1</accession>
<dbReference type="PANTHER" id="PTHR30348">
    <property type="entry name" value="UNCHARACTERIZED PROTEIN YECE"/>
    <property type="match status" value="1"/>
</dbReference>
<reference evidence="2" key="1">
    <citation type="submission" date="2018-07" db="EMBL/GenBank/DDBJ databases">
        <title>Genome sequencing of Paracoccus sp. SC2-6.</title>
        <authorList>
            <person name="Heo J."/>
            <person name="Kim S.-J."/>
            <person name="Kwon S.-W."/>
        </authorList>
    </citation>
    <scope>NUCLEOTIDE SEQUENCE [LARGE SCALE GENOMIC DNA]</scope>
    <source>
        <strain evidence="2">SC2-6</strain>
    </source>
</reference>
<dbReference type="EMBL" id="CP030918">
    <property type="protein sequence ID" value="AXC50356.1"/>
    <property type="molecule type" value="Genomic_DNA"/>
</dbReference>
<gene>
    <name evidence="1" type="ORF">DRW48_12205</name>
</gene>
<dbReference type="PANTHER" id="PTHR30348:SF4">
    <property type="entry name" value="DUF72 DOMAIN-CONTAINING PROTEIN"/>
    <property type="match status" value="1"/>
</dbReference>
<dbReference type="Gene3D" id="3.20.20.410">
    <property type="entry name" value="Protein of unknown function UPF0759"/>
    <property type="match status" value="1"/>
</dbReference>
<dbReference type="InterPro" id="IPR002763">
    <property type="entry name" value="DUF72"/>
</dbReference>
<dbReference type="AlphaFoldDB" id="A0A344PLV1"/>
<name>A0A344PLV1_9RHOB</name>
<dbReference type="RefSeq" id="WP_114076673.1">
    <property type="nucleotide sequence ID" value="NZ_CP030918.1"/>
</dbReference>
<proteinExistence type="predicted"/>
<dbReference type="Proteomes" id="UP000252023">
    <property type="component" value="Chromosome"/>
</dbReference>
<keyword evidence="2" id="KW-1185">Reference proteome</keyword>
<protein>
    <submittedName>
        <fullName evidence="1">DUF72 domain-containing protein</fullName>
    </submittedName>
</protein>
<dbReference type="KEGG" id="pars:DRW48_12205"/>
<organism evidence="1 2">
    <name type="scientific">Paracoccus suum</name>
    <dbReference type="NCBI Taxonomy" id="2259340"/>
    <lineage>
        <taxon>Bacteria</taxon>
        <taxon>Pseudomonadati</taxon>
        <taxon>Pseudomonadota</taxon>
        <taxon>Alphaproteobacteria</taxon>
        <taxon>Rhodobacterales</taxon>
        <taxon>Paracoccaceae</taxon>
        <taxon>Paracoccus</taxon>
    </lineage>
</organism>
<dbReference type="OrthoDB" id="9780310at2"/>
<dbReference type="Pfam" id="PF01904">
    <property type="entry name" value="DUF72"/>
    <property type="match status" value="1"/>
</dbReference>